<feature type="transmembrane region" description="Helical" evidence="1">
    <location>
        <begin position="39"/>
        <end position="57"/>
    </location>
</feature>
<dbReference type="InterPro" id="IPR011047">
    <property type="entry name" value="Quinoprotein_ADH-like_sf"/>
</dbReference>
<accession>A0ABN6CAJ4</accession>
<dbReference type="InterPro" id="IPR002372">
    <property type="entry name" value="PQQ_rpt_dom"/>
</dbReference>
<feature type="domain" description="Pyrrolo-quinoline quinone repeat" evidence="2">
    <location>
        <begin position="97"/>
        <end position="206"/>
    </location>
</feature>
<sequence>MPTDLDDLFTALGCQADAIPIAPAEQARRRGQRRSRNQATIAAVAVCLVLAGVGGLLHRSGHSTAPAVTPSTRTLSEIGRPIGLDGTLTTWTSMAHDGRVFTLWQGPGGGLHVLAADLATGAEAWTVQHRGEAGETPRLRVADEAVVLRTGQAATGYDPADGHRLWDLPVAKPDELLVHHRALVRWSKDTGGLAAFDWRSGAQRWSLPGLGGGPVWSIAVHSVDQMSEDGGTDDRLVQVTGKGQVRVVDIGTGTVARSLTVPAPADDGMMLAYNGWLITHETTGTTYQVRATDLRTGDSAVVYTGSPGHALNAVDMYLDRLFVLDRSRTGTRVVAIDLKDRRRLWEILTTRPMAGISARAGHVLTSGEGITELYDQNGRFVYRTPDTYVTWLTTDTLLRVTMAGTVERIRVADGHVEPLGQIPLQLGPCDSTPDRLACPVAEGLRIWSLPG</sequence>
<dbReference type="SUPFAM" id="SSF50998">
    <property type="entry name" value="Quinoprotein alcohol dehydrogenase-like"/>
    <property type="match status" value="1"/>
</dbReference>
<evidence type="ECO:0000313" key="4">
    <source>
        <dbReference type="Proteomes" id="UP000676967"/>
    </source>
</evidence>
<dbReference type="PANTHER" id="PTHR34512">
    <property type="entry name" value="CELL SURFACE PROTEIN"/>
    <property type="match status" value="1"/>
</dbReference>
<dbReference type="Proteomes" id="UP000676967">
    <property type="component" value="Chromosome"/>
</dbReference>
<keyword evidence="1" id="KW-1133">Transmembrane helix</keyword>
<dbReference type="RefSeq" id="WP_189328843.1">
    <property type="nucleotide sequence ID" value="NZ_AP023356.1"/>
</dbReference>
<reference evidence="3 4" key="1">
    <citation type="submission" date="2020-08" db="EMBL/GenBank/DDBJ databases">
        <title>Whole genome shotgun sequence of Actinoplanes ianthinogenes NBRC 13996.</title>
        <authorList>
            <person name="Komaki H."/>
            <person name="Tamura T."/>
        </authorList>
    </citation>
    <scope>NUCLEOTIDE SEQUENCE [LARGE SCALE GENOMIC DNA]</scope>
    <source>
        <strain evidence="3 4">NBRC 13996</strain>
    </source>
</reference>
<dbReference type="InterPro" id="IPR015943">
    <property type="entry name" value="WD40/YVTN_repeat-like_dom_sf"/>
</dbReference>
<name>A0ABN6CAJ4_9ACTN</name>
<dbReference type="Gene3D" id="2.130.10.10">
    <property type="entry name" value="YVTN repeat-like/Quinoprotein amine dehydrogenase"/>
    <property type="match status" value="1"/>
</dbReference>
<keyword evidence="4" id="KW-1185">Reference proteome</keyword>
<evidence type="ECO:0000313" key="3">
    <source>
        <dbReference type="EMBL" id="BCJ42465.1"/>
    </source>
</evidence>
<protein>
    <recommendedName>
        <fullName evidence="2">Pyrrolo-quinoline quinone repeat domain-containing protein</fullName>
    </recommendedName>
</protein>
<gene>
    <name evidence="3" type="ORF">Aiant_31220</name>
</gene>
<keyword evidence="1" id="KW-0472">Membrane</keyword>
<dbReference type="EMBL" id="AP023356">
    <property type="protein sequence ID" value="BCJ42465.1"/>
    <property type="molecule type" value="Genomic_DNA"/>
</dbReference>
<organism evidence="3 4">
    <name type="scientific">Actinoplanes ianthinogenes</name>
    <dbReference type="NCBI Taxonomy" id="122358"/>
    <lineage>
        <taxon>Bacteria</taxon>
        <taxon>Bacillati</taxon>
        <taxon>Actinomycetota</taxon>
        <taxon>Actinomycetes</taxon>
        <taxon>Micromonosporales</taxon>
        <taxon>Micromonosporaceae</taxon>
        <taxon>Actinoplanes</taxon>
    </lineage>
</organism>
<keyword evidence="1" id="KW-0812">Transmembrane</keyword>
<proteinExistence type="predicted"/>
<dbReference type="PANTHER" id="PTHR34512:SF30">
    <property type="entry name" value="OUTER MEMBRANE PROTEIN ASSEMBLY FACTOR BAMB"/>
    <property type="match status" value="1"/>
</dbReference>
<evidence type="ECO:0000259" key="2">
    <source>
        <dbReference type="Pfam" id="PF13360"/>
    </source>
</evidence>
<evidence type="ECO:0000256" key="1">
    <source>
        <dbReference type="SAM" id="Phobius"/>
    </source>
</evidence>
<dbReference type="Pfam" id="PF13360">
    <property type="entry name" value="PQQ_2"/>
    <property type="match status" value="1"/>
</dbReference>